<dbReference type="Gene3D" id="3.30.300.30">
    <property type="match status" value="3"/>
</dbReference>
<dbReference type="NCBIfam" id="TIGR01733">
    <property type="entry name" value="AA-adenyl-dom"/>
    <property type="match status" value="3"/>
</dbReference>
<keyword evidence="6" id="KW-1185">Reference proteome</keyword>
<dbReference type="Gene3D" id="1.10.1200.10">
    <property type="entry name" value="ACP-like"/>
    <property type="match status" value="3"/>
</dbReference>
<dbReference type="InterPro" id="IPR009081">
    <property type="entry name" value="PP-bd_ACP"/>
</dbReference>
<name>A0A128F0Z3_9GAMM</name>
<dbReference type="FunFam" id="3.30.300.30:FF:000015">
    <property type="entry name" value="Nonribosomal peptide synthase SidD"/>
    <property type="match status" value="1"/>
</dbReference>
<keyword evidence="2" id="KW-0596">Phosphopantetheine</keyword>
<dbReference type="InterPro" id="IPR020806">
    <property type="entry name" value="PKS_PP-bd"/>
</dbReference>
<dbReference type="Gene3D" id="2.30.38.10">
    <property type="entry name" value="Luciferase, Domain 3"/>
    <property type="match status" value="2"/>
</dbReference>
<dbReference type="SUPFAM" id="SSF52777">
    <property type="entry name" value="CoA-dependent acyltransferases"/>
    <property type="match status" value="6"/>
</dbReference>
<evidence type="ECO:0000313" key="5">
    <source>
        <dbReference type="EMBL" id="CZF80084.1"/>
    </source>
</evidence>
<dbReference type="SUPFAM" id="SSF47336">
    <property type="entry name" value="ACP-like"/>
    <property type="match status" value="3"/>
</dbReference>
<protein>
    <submittedName>
        <fullName evidence="5">Tyrocidine synthase 3</fullName>
    </submittedName>
</protein>
<dbReference type="Pfam" id="PF00501">
    <property type="entry name" value="AMP-binding"/>
    <property type="match status" value="3"/>
</dbReference>
<feature type="domain" description="Carrier" evidence="4">
    <location>
        <begin position="945"/>
        <end position="1020"/>
    </location>
</feature>
<dbReference type="FunFam" id="3.40.50.12780:FF:000012">
    <property type="entry name" value="Non-ribosomal peptide synthetase"/>
    <property type="match status" value="2"/>
</dbReference>
<reference evidence="6" key="1">
    <citation type="submission" date="2016-02" db="EMBL/GenBank/DDBJ databases">
        <authorList>
            <person name="Rodrigo-Torres Lidia"/>
            <person name="Arahal R.David."/>
        </authorList>
    </citation>
    <scope>NUCLEOTIDE SEQUENCE [LARGE SCALE GENOMIC DNA]</scope>
    <source>
        <strain evidence="6">CECT 8713</strain>
    </source>
</reference>
<dbReference type="Gene3D" id="3.30.559.10">
    <property type="entry name" value="Chloramphenicol acetyltransferase-like domain"/>
    <property type="match status" value="3"/>
</dbReference>
<dbReference type="GO" id="GO:0044550">
    <property type="term" value="P:secondary metabolite biosynthetic process"/>
    <property type="evidence" value="ECO:0007669"/>
    <property type="project" value="TreeGrafter"/>
</dbReference>
<dbReference type="GO" id="GO:0043041">
    <property type="term" value="P:amino acid activation for nonribosomal peptide biosynthetic process"/>
    <property type="evidence" value="ECO:0007669"/>
    <property type="project" value="TreeGrafter"/>
</dbReference>
<dbReference type="InterPro" id="IPR023213">
    <property type="entry name" value="CAT-like_dom_sf"/>
</dbReference>
<evidence type="ECO:0000259" key="4">
    <source>
        <dbReference type="PROSITE" id="PS50075"/>
    </source>
</evidence>
<dbReference type="InterPro" id="IPR010071">
    <property type="entry name" value="AA_adenyl_dom"/>
</dbReference>
<dbReference type="Pfam" id="PF13193">
    <property type="entry name" value="AMP-binding_C"/>
    <property type="match status" value="1"/>
</dbReference>
<dbReference type="SMART" id="SM00823">
    <property type="entry name" value="PKS_PP"/>
    <property type="match status" value="3"/>
</dbReference>
<dbReference type="InterPro" id="IPR025110">
    <property type="entry name" value="AMP-bd_C"/>
</dbReference>
<dbReference type="Proteomes" id="UP000073601">
    <property type="component" value="Unassembled WGS sequence"/>
</dbReference>
<dbReference type="InterPro" id="IPR000873">
    <property type="entry name" value="AMP-dep_synth/lig_dom"/>
</dbReference>
<dbReference type="InterPro" id="IPR036736">
    <property type="entry name" value="ACP-like_sf"/>
</dbReference>
<dbReference type="GO" id="GO:0003824">
    <property type="term" value="F:catalytic activity"/>
    <property type="evidence" value="ECO:0007669"/>
    <property type="project" value="InterPro"/>
</dbReference>
<dbReference type="PANTHER" id="PTHR45527:SF1">
    <property type="entry name" value="FATTY ACID SYNTHASE"/>
    <property type="match status" value="1"/>
</dbReference>
<dbReference type="Gene3D" id="3.40.50.980">
    <property type="match status" value="4"/>
</dbReference>
<dbReference type="InterPro" id="IPR045851">
    <property type="entry name" value="AMP-bd_C_sf"/>
</dbReference>
<dbReference type="FunFam" id="2.30.38.10:FF:000001">
    <property type="entry name" value="Non-ribosomal peptide synthetase PvdI"/>
    <property type="match status" value="1"/>
</dbReference>
<proteinExistence type="predicted"/>
<dbReference type="PROSITE" id="PS50075">
    <property type="entry name" value="CARRIER"/>
    <property type="match status" value="3"/>
</dbReference>
<dbReference type="Gene3D" id="3.30.559.30">
    <property type="entry name" value="Nonribosomal peptide synthetase, condensation domain"/>
    <property type="match status" value="3"/>
</dbReference>
<dbReference type="EMBL" id="FIZY01000008">
    <property type="protein sequence ID" value="CZF80084.1"/>
    <property type="molecule type" value="Genomic_DNA"/>
</dbReference>
<evidence type="ECO:0000256" key="2">
    <source>
        <dbReference type="ARBA" id="ARBA00022450"/>
    </source>
</evidence>
<organism evidence="5 6">
    <name type="scientific">Grimontia marina</name>
    <dbReference type="NCBI Taxonomy" id="646534"/>
    <lineage>
        <taxon>Bacteria</taxon>
        <taxon>Pseudomonadati</taxon>
        <taxon>Pseudomonadota</taxon>
        <taxon>Gammaproteobacteria</taxon>
        <taxon>Vibrionales</taxon>
        <taxon>Vibrionaceae</taxon>
        <taxon>Grimontia</taxon>
    </lineage>
</organism>
<feature type="domain" description="Carrier" evidence="4">
    <location>
        <begin position="1983"/>
        <end position="2058"/>
    </location>
</feature>
<dbReference type="GO" id="GO:0005737">
    <property type="term" value="C:cytoplasm"/>
    <property type="evidence" value="ECO:0007669"/>
    <property type="project" value="TreeGrafter"/>
</dbReference>
<dbReference type="Pfam" id="PF00668">
    <property type="entry name" value="Condensation"/>
    <property type="match status" value="3"/>
</dbReference>
<evidence type="ECO:0000313" key="6">
    <source>
        <dbReference type="Proteomes" id="UP000073601"/>
    </source>
</evidence>
<dbReference type="OrthoDB" id="9757559at2"/>
<feature type="domain" description="Carrier" evidence="4">
    <location>
        <begin position="3038"/>
        <end position="3113"/>
    </location>
</feature>
<gene>
    <name evidence="5" type="primary">tycC_1</name>
    <name evidence="5" type="ORF">GMA8713_01247</name>
</gene>
<dbReference type="CDD" id="cd12117">
    <property type="entry name" value="A_NRPS_Srf_like"/>
    <property type="match status" value="1"/>
</dbReference>
<dbReference type="FunFam" id="3.40.50.980:FF:000001">
    <property type="entry name" value="Non-ribosomal peptide synthetase"/>
    <property type="match status" value="2"/>
</dbReference>
<dbReference type="RefSeq" id="WP_062706908.1">
    <property type="nucleotide sequence ID" value="NZ_CAWRCI010000008.1"/>
</dbReference>
<evidence type="ECO:0000256" key="3">
    <source>
        <dbReference type="ARBA" id="ARBA00022553"/>
    </source>
</evidence>
<dbReference type="Gene3D" id="3.40.50.12780">
    <property type="entry name" value="N-terminal domain of ligase-like"/>
    <property type="match status" value="1"/>
</dbReference>
<sequence>MSGIDKSNVSAILPLLPLQEGLLFHHISDPDSPVYFEQLRLNVSGDIDIDRLQFAWNRVVENNDALRTVFRWQGIDKPVQIVLKKRSLDIGQISRQQANDNTLSTLRSPSRLDLQSHPIRLSVIEKDPNVFTLVLSFHHILLDGWSSALILKSLLGLYKNTALTLEKTASTKDIHEAWKKADTNKALNWWKTSTSNAEVNRPLPKRTLEVLDVKSRSVSDNKIVLPISSPIQARIEALTEKEGVTPAAIFHAVFSLCLRFYQNQKNLTFATTVSGRNLPVLNIADTAGLFINTLPFCAELEMTMPFSDWVKKVQLQLAGINEHSSVALKDVHTLTAIPQNARLFDSLLVVENYPLDTTIADGTGFSIQSVETTEETDFDLTLAITQMNGYECNLITQSGKFDPSFGHVFLAHFSTLLENAVSEPTRQLKSLSPVERRTTDSTIARPEYSSDLVTQLKLAVDNFGERTALSNPEQSITYQELDKLSNKVAAGLASMGIRKGDVVGISLPRGTDMVLAIWGVLKAGAAYLPILPDLPKKRSAFMMEDTGAKLCIVSGKSPLASTHSLADVNDLLGTEGDAPSVSIDSSDTAYIIYSSGSTGQPKGILTPHGAVAGFAASPTYVEISENDRVLQLSSYGFDGSVFDIFTTLCNGAELVLLDEALLSDLNALTDYISDQNISIFFVTTALFNALVDTNLSALEQVNRILFGGEKVSVPHVKKAFRKLGPNKLVHVYGPTETTVFAAAYPIQATQLVNGTIPIGSAINDSTFHVLDVDQLPCLPGVPGELYIGGPALAKGYLNRPDLTQERFTNVPHTQDWAYRTGDEVVETENGVLIFNSRLDSQVKIRGLRIELGEIASQLIDVTGASDVYVAVQGNDSGNGYIIAYLCQNEMPNKEEITAELAEFLPRYMLPQHYIRLDRLPLTANNKVDLNALPMPETERSGEQVLPKTETEANLLAIWQKVLVQPTLSVTDDVFNFGANSIAFSRVSAQMQKHFGKQLDIKTLFSSTTVREQSHLLDTQREENTLGNIERNASLNAIPATSIQAGLYTQAQMQPGSTAYNMPIAFSLQGETTTDQISVAFERVCQRHPVLFSRFHYDADQLCQTAKVTPLSARQYDAEMPFEDCWKDFVQPFDLADGKLVRLGLQALENKHRIYIDIHHIVADGVSILVLINQFLDQLEGNTSAVVEPEVRFGDYAVWQASDTNQSRIKHQKDFWQNTLVDIPPRLDLITDFPRPDKRTFMGEQFTFDFDAEVSEEIRATSNAKVSVNTLFFTAFHLVLAKYSQQADFCSSILSTGRTHHQTQEMVGMFNNFLPVSFSCEANQSVQELLEGQQERLLEALQNQDFPYHDMVSNWSQPEPGRNPYFDTMFVFHNQLSTAEALKTNAFLLEKLDTPSHFAKLDLKLDIYPSSTQGYTATIEFSTELFKGETITSLAQQFQFVIRQIISDANTLVRDITLVEENEKQKLLETFNDTYVDRHVALPLIERFEQRVLEQPGAIAISSKEGVFTWSAFNRKVNRLAHYLREDGVGPESIVAVQVPRSLDMMVALFAITKAGGAWLPIHLDNPEQRTQYILDDSDAILHLHWASPLSASPCRSIDLHTLDTSGFSETNPDRLHSPANLAYVIYTSGSTGEPKGVLIEHDALVNRLDWMQAHYPISKSDTVLQKTPYTFDVSVWELVWWSFTGARLFLLGQGEEKDPQLISKAIDEEDITCIHFVPSMLSEFLSTLSEPSAKTPHSLKQVFTSGEALTYTQASDFQKRVHEPTGATLHNLYGPTEATIDVSYFDCVSTELPNAIPIGKPIDNTTLLVLDQHLQLCPIGIAGELYIGGDNLARGYLNKPRLTAERFISNPFGDGRLYKTGDKARWKACGNIEYLGRLDHQVKIRGQRIETGEIESALSQITNACHVGTYSDANNELQLAAWYVPAPSHSLSNQELRHYLLTQLPSYMVPSAFVPLDNMPLTGNGKLDRKALPVPQLSSTFVAPVNRTEARLANIIEHILKREKVGREDDFFLIGGHSLSATRLMAKIREEWNIAIPLSDIFAYPVVQALATQIEQASPTDVAVIAKQPIEEQKVLSFGQQRMWLVDKIDHTKGRYNIHTRLQLNGVLDVMALEKAIQRTLARHDVLRTVYTANDGTVAPVIHNNLGFELTITHHSTLNNEAHQAALNALSEVESTYAFDLATETPLRAQLVIVADDNHTLLLTMHHIASDGWSLGVLTQEIGAHYRDITSGHSTPLEPLEIQYSDYANWQREFENSDAFARQKDHWLTSLDGLPECHALTLDSARPAVQTYRGDRYTRSLPSSLTDAVYSYAKESGSTAFMVLQTAFSLLISKYSNESDIVMGTPIANREQTGVEELIGFFVNTLVLRSDIDASRTFSEQLKKNKQVLLNAYANQQYPFEQLVDELSPSRSLSHHPLFQIMMVMQNQDISFPTIDNLTITADDVPSSVAKFDLLLDVAETDNSLRFHWDYAADLFTQDTIKQMATHFEQLLFSVLEQPNARQSTFSLLTQEEQTRASDALRKACSLEVGSQDAIVQRFEDTVRRFPKHIAVSFDNQTISYEALDASASQLAHLLVELGVSIDKKVALIAEPGFDMIISILAVLKSGAAYVPVDPHSPEQRIQHILSDCDASLVLKATELETPKLSVPTVELNAEDTHARLQNFPKHFQSCVAKDQLAYVIYTSGSTGLPKGVQVTHENVIRLFDSTSTEFDFNEHDVWTLFHSFAFDFSVWEIWGALLKGGKLVIVPSMVARSPSDFRQLLSSENVTVLNQTPSAFNQLIEADKKVEQPLSLRFVIFGGEALTLSALKPWIEKHPLKDTALINMYGITETTVHVTYKSLTENDINHAKQSLIGSPISDLYIYILDESQALQPTGVPGEMYVGGAGISRGYLNRPELNQSRFIQDPYSPDKTLYRTGDRARQLASGELEYLGRCDQQVKIRGFRIELGEIEHQLLAIDGVSEAVVVAEENSISAFVVSSEPRTRSEYKNALAQHLPTYILPASFTELESIPLTINGKADKNKLLAMKSSVTSGINVTHAETETERKLVEIWQSLLDAKDVSVTENFFDLGANSLLIVQAHSRIDSDFPDIVRVTDLFSHTSIRALGHFIDGQNNKVTLPATTLPHTMFQRSAGRTITTLKANYPKNAVEVLSAAISNSPASLLAGQASIFAYLLAQLNKQHNVNFTYALNSTQLVPFAIDLANSNSIGDMVEETNKKLVELAATQVGFDTALPEPSQAHILLKGEHADVSSDVLQEFDLVLTLPEHSESTSLSLSFDAGRLQKEQLNNVLSTYLKLFVYSTEQLAGAGSVK</sequence>
<accession>A0A128F0Z3</accession>
<comment type="cofactor">
    <cofactor evidence="1">
        <name>pantetheine 4'-phosphate</name>
        <dbReference type="ChEBI" id="CHEBI:47942"/>
    </cofactor>
</comment>
<dbReference type="CDD" id="cd05930">
    <property type="entry name" value="A_NRPS"/>
    <property type="match status" value="1"/>
</dbReference>
<dbReference type="CDD" id="cd19531">
    <property type="entry name" value="LCL_NRPS-like"/>
    <property type="match status" value="1"/>
</dbReference>
<dbReference type="FunFam" id="3.40.50.980:FF:000002">
    <property type="entry name" value="Enterobactin synthetase component F"/>
    <property type="match status" value="2"/>
</dbReference>
<dbReference type="NCBIfam" id="NF003417">
    <property type="entry name" value="PRK04813.1"/>
    <property type="match status" value="3"/>
</dbReference>
<dbReference type="PROSITE" id="PS00455">
    <property type="entry name" value="AMP_BINDING"/>
    <property type="match status" value="3"/>
</dbReference>
<keyword evidence="3" id="KW-0597">Phosphoprotein</keyword>
<dbReference type="SUPFAM" id="SSF56801">
    <property type="entry name" value="Acetyl-CoA synthetase-like"/>
    <property type="match status" value="3"/>
</dbReference>
<dbReference type="GO" id="GO:0031177">
    <property type="term" value="F:phosphopantetheine binding"/>
    <property type="evidence" value="ECO:0007669"/>
    <property type="project" value="InterPro"/>
</dbReference>
<dbReference type="InterPro" id="IPR020845">
    <property type="entry name" value="AMP-binding_CS"/>
</dbReference>
<dbReference type="InterPro" id="IPR042099">
    <property type="entry name" value="ANL_N_sf"/>
</dbReference>
<dbReference type="FunFam" id="1.10.1200.10:FF:000005">
    <property type="entry name" value="Nonribosomal peptide synthetase 1"/>
    <property type="match status" value="1"/>
</dbReference>
<evidence type="ECO:0000256" key="1">
    <source>
        <dbReference type="ARBA" id="ARBA00001957"/>
    </source>
</evidence>
<dbReference type="CDD" id="cd17643">
    <property type="entry name" value="A_NRPS_Cytc1-like"/>
    <property type="match status" value="1"/>
</dbReference>
<dbReference type="Pfam" id="PF00550">
    <property type="entry name" value="PP-binding"/>
    <property type="match status" value="3"/>
</dbReference>
<dbReference type="PANTHER" id="PTHR45527">
    <property type="entry name" value="NONRIBOSOMAL PEPTIDE SYNTHETASE"/>
    <property type="match status" value="1"/>
</dbReference>
<dbReference type="InterPro" id="IPR001242">
    <property type="entry name" value="Condensation_dom"/>
</dbReference>